<reference evidence="2" key="2">
    <citation type="submission" date="2015-01" db="EMBL/GenBank/DDBJ databases">
        <title>Evolutionary Origins and Diversification of the Mycorrhizal Mutualists.</title>
        <authorList>
            <consortium name="DOE Joint Genome Institute"/>
            <consortium name="Mycorrhizal Genomics Consortium"/>
            <person name="Kohler A."/>
            <person name="Kuo A."/>
            <person name="Nagy L.G."/>
            <person name="Floudas D."/>
            <person name="Copeland A."/>
            <person name="Barry K.W."/>
            <person name="Cichocki N."/>
            <person name="Veneault-Fourrey C."/>
            <person name="LaButti K."/>
            <person name="Lindquist E.A."/>
            <person name="Lipzen A."/>
            <person name="Lundell T."/>
            <person name="Morin E."/>
            <person name="Murat C."/>
            <person name="Riley R."/>
            <person name="Ohm R."/>
            <person name="Sun H."/>
            <person name="Tunlid A."/>
            <person name="Henrissat B."/>
            <person name="Grigoriev I.V."/>
            <person name="Hibbett D.S."/>
            <person name="Martin F."/>
        </authorList>
    </citation>
    <scope>NUCLEOTIDE SEQUENCE [LARGE SCALE GENOMIC DNA]</scope>
    <source>
        <strain evidence="2">MAFF 305830</strain>
    </source>
</reference>
<keyword evidence="2" id="KW-1185">Reference proteome</keyword>
<evidence type="ECO:0000313" key="2">
    <source>
        <dbReference type="Proteomes" id="UP000054097"/>
    </source>
</evidence>
<name>A0A0C3AYM6_SERVB</name>
<dbReference type="Proteomes" id="UP000054097">
    <property type="component" value="Unassembled WGS sequence"/>
</dbReference>
<gene>
    <name evidence="1" type="ORF">M408DRAFT_116355</name>
</gene>
<organism evidence="1 2">
    <name type="scientific">Serendipita vermifera MAFF 305830</name>
    <dbReference type="NCBI Taxonomy" id="933852"/>
    <lineage>
        <taxon>Eukaryota</taxon>
        <taxon>Fungi</taxon>
        <taxon>Dikarya</taxon>
        <taxon>Basidiomycota</taxon>
        <taxon>Agaricomycotina</taxon>
        <taxon>Agaricomycetes</taxon>
        <taxon>Sebacinales</taxon>
        <taxon>Serendipitaceae</taxon>
        <taxon>Serendipita</taxon>
    </lineage>
</organism>
<reference evidence="1 2" key="1">
    <citation type="submission" date="2014-04" db="EMBL/GenBank/DDBJ databases">
        <authorList>
            <consortium name="DOE Joint Genome Institute"/>
            <person name="Kuo A."/>
            <person name="Zuccaro A."/>
            <person name="Kohler A."/>
            <person name="Nagy L.G."/>
            <person name="Floudas D."/>
            <person name="Copeland A."/>
            <person name="Barry K.W."/>
            <person name="Cichocki N."/>
            <person name="Veneault-Fourrey C."/>
            <person name="LaButti K."/>
            <person name="Lindquist E.A."/>
            <person name="Lipzen A."/>
            <person name="Lundell T."/>
            <person name="Morin E."/>
            <person name="Murat C."/>
            <person name="Sun H."/>
            <person name="Tunlid A."/>
            <person name="Henrissat B."/>
            <person name="Grigoriev I.V."/>
            <person name="Hibbett D.S."/>
            <person name="Martin F."/>
            <person name="Nordberg H.P."/>
            <person name="Cantor M.N."/>
            <person name="Hua S.X."/>
        </authorList>
    </citation>
    <scope>NUCLEOTIDE SEQUENCE [LARGE SCALE GENOMIC DNA]</scope>
    <source>
        <strain evidence="1 2">MAFF 305830</strain>
    </source>
</reference>
<sequence>MVDGNEKSQEKRRAPQILKVLANGLQRYVPFKAVADGDRRAVHRTGHSLALGSMSRGSNVGYVHSKQVCVLKWWRLVRRALHLQPP</sequence>
<protein>
    <submittedName>
        <fullName evidence="1">Uncharacterized protein</fullName>
    </submittedName>
</protein>
<dbReference type="EMBL" id="KN824288">
    <property type="protein sequence ID" value="KIM29615.1"/>
    <property type="molecule type" value="Genomic_DNA"/>
</dbReference>
<dbReference type="AlphaFoldDB" id="A0A0C3AYM6"/>
<evidence type="ECO:0000313" key="1">
    <source>
        <dbReference type="EMBL" id="KIM29615.1"/>
    </source>
</evidence>
<dbReference type="HOGENOM" id="CLU_2499268_0_0_1"/>
<accession>A0A0C3AYM6</accession>
<proteinExistence type="predicted"/>